<feature type="transmembrane region" description="Helical" evidence="5">
    <location>
        <begin position="184"/>
        <end position="204"/>
    </location>
</feature>
<keyword evidence="4 5" id="KW-0472">Membrane</keyword>
<name>A0AAN9V070_9PEZI</name>
<feature type="transmembrane region" description="Helical" evidence="5">
    <location>
        <begin position="250"/>
        <end position="267"/>
    </location>
</feature>
<feature type="transmembrane region" description="Helical" evidence="5">
    <location>
        <begin position="20"/>
        <end position="42"/>
    </location>
</feature>
<evidence type="ECO:0008006" key="8">
    <source>
        <dbReference type="Google" id="ProtNLM"/>
    </source>
</evidence>
<proteinExistence type="predicted"/>
<dbReference type="GO" id="GO:0016020">
    <property type="term" value="C:membrane"/>
    <property type="evidence" value="ECO:0007669"/>
    <property type="project" value="UniProtKB-SubCell"/>
</dbReference>
<dbReference type="CDD" id="cd13965">
    <property type="entry name" value="PT_UbiA_3"/>
    <property type="match status" value="1"/>
</dbReference>
<dbReference type="GO" id="GO:0016765">
    <property type="term" value="F:transferase activity, transferring alkyl or aryl (other than methyl) groups"/>
    <property type="evidence" value="ECO:0007669"/>
    <property type="project" value="InterPro"/>
</dbReference>
<evidence type="ECO:0000256" key="4">
    <source>
        <dbReference type="ARBA" id="ARBA00023136"/>
    </source>
</evidence>
<evidence type="ECO:0000256" key="5">
    <source>
        <dbReference type="SAM" id="Phobius"/>
    </source>
</evidence>
<feature type="transmembrane region" description="Helical" evidence="5">
    <location>
        <begin position="54"/>
        <end position="74"/>
    </location>
</feature>
<dbReference type="AlphaFoldDB" id="A0AAN9V070"/>
<organism evidence="6 7">
    <name type="scientific">Diatrype stigma</name>
    <dbReference type="NCBI Taxonomy" id="117547"/>
    <lineage>
        <taxon>Eukaryota</taxon>
        <taxon>Fungi</taxon>
        <taxon>Dikarya</taxon>
        <taxon>Ascomycota</taxon>
        <taxon>Pezizomycotina</taxon>
        <taxon>Sordariomycetes</taxon>
        <taxon>Xylariomycetidae</taxon>
        <taxon>Xylariales</taxon>
        <taxon>Diatrypaceae</taxon>
        <taxon>Diatrype</taxon>
    </lineage>
</organism>
<evidence type="ECO:0000256" key="3">
    <source>
        <dbReference type="ARBA" id="ARBA00022989"/>
    </source>
</evidence>
<feature type="transmembrane region" description="Helical" evidence="5">
    <location>
        <begin position="121"/>
        <end position="141"/>
    </location>
</feature>
<dbReference type="EMBL" id="JAKJXP020000003">
    <property type="protein sequence ID" value="KAK7757121.1"/>
    <property type="molecule type" value="Genomic_DNA"/>
</dbReference>
<sequence length="302" mass="33506">MELKAEWDRLTSALLYHIYTLWLFTCNDLKTMVFPSTAFALFNCGYMETQPAEFFFRLPNILLWTWVNLLAFTINNQHNALAIREDQLNKPWRPIPAGRLSAGTARKLGHFAYVLAQGTSVLAGGGLVQSSLLSVLGYLYNELGGDHGLVTRNVLNAAGFTSFASGALEVAWGGVSVLTVRPMLSWLGLIAAVVATTVHSQDMYDQEGDALAGRRTVPLVIGDRPARFSIAIAVACWSVVGPWYWMSGLAGYFLLGTLGAWVAWRTMRRTLVEEDKATFRIYNVWLVSMYSLPVLAQWNNSV</sequence>
<reference evidence="6 7" key="1">
    <citation type="submission" date="2024-02" db="EMBL/GenBank/DDBJ databases">
        <title>De novo assembly and annotation of 12 fungi associated with fruit tree decline syndrome in Ontario, Canada.</title>
        <authorList>
            <person name="Sulman M."/>
            <person name="Ellouze W."/>
            <person name="Ilyukhin E."/>
        </authorList>
    </citation>
    <scope>NUCLEOTIDE SEQUENCE [LARGE SCALE GENOMIC DNA]</scope>
    <source>
        <strain evidence="6 7">M11/M66-122</strain>
    </source>
</reference>
<evidence type="ECO:0000313" key="6">
    <source>
        <dbReference type="EMBL" id="KAK7757121.1"/>
    </source>
</evidence>
<dbReference type="InterPro" id="IPR050475">
    <property type="entry name" value="Prenyltransferase_related"/>
</dbReference>
<dbReference type="PANTHER" id="PTHR42723">
    <property type="entry name" value="CHLOROPHYLL SYNTHASE"/>
    <property type="match status" value="1"/>
</dbReference>
<accession>A0AAN9V070</accession>
<comment type="subcellular location">
    <subcellularLocation>
        <location evidence="1">Membrane</location>
        <topology evidence="1">Multi-pass membrane protein</topology>
    </subcellularLocation>
</comment>
<dbReference type="InterPro" id="IPR000537">
    <property type="entry name" value="UbiA_prenyltransferase"/>
</dbReference>
<evidence type="ECO:0000256" key="1">
    <source>
        <dbReference type="ARBA" id="ARBA00004141"/>
    </source>
</evidence>
<evidence type="ECO:0000256" key="2">
    <source>
        <dbReference type="ARBA" id="ARBA00022692"/>
    </source>
</evidence>
<protein>
    <recommendedName>
        <fullName evidence="8">UbiA prenyltransferase</fullName>
    </recommendedName>
</protein>
<keyword evidence="7" id="KW-1185">Reference proteome</keyword>
<keyword evidence="2 5" id="KW-0812">Transmembrane</keyword>
<feature type="transmembrane region" description="Helical" evidence="5">
    <location>
        <begin position="279"/>
        <end position="298"/>
    </location>
</feature>
<dbReference type="Proteomes" id="UP001320420">
    <property type="component" value="Unassembled WGS sequence"/>
</dbReference>
<dbReference type="PANTHER" id="PTHR42723:SF1">
    <property type="entry name" value="CHLOROPHYLL SYNTHASE, CHLOROPLASTIC"/>
    <property type="match status" value="1"/>
</dbReference>
<keyword evidence="3 5" id="KW-1133">Transmembrane helix</keyword>
<gene>
    <name evidence="6" type="ORF">SLS62_000668</name>
</gene>
<dbReference type="Pfam" id="PF01040">
    <property type="entry name" value="UbiA"/>
    <property type="match status" value="1"/>
</dbReference>
<feature type="transmembrane region" description="Helical" evidence="5">
    <location>
        <begin position="153"/>
        <end position="172"/>
    </location>
</feature>
<evidence type="ECO:0000313" key="7">
    <source>
        <dbReference type="Proteomes" id="UP001320420"/>
    </source>
</evidence>
<comment type="caution">
    <text evidence="6">The sequence shown here is derived from an EMBL/GenBank/DDBJ whole genome shotgun (WGS) entry which is preliminary data.</text>
</comment>